<gene>
    <name evidence="1" type="ORF">NDU88_002310</name>
</gene>
<accession>A0AAV7VZA7</accession>
<dbReference type="EMBL" id="JANPWB010000002">
    <property type="protein sequence ID" value="KAJ1206917.1"/>
    <property type="molecule type" value="Genomic_DNA"/>
</dbReference>
<keyword evidence="2" id="KW-1185">Reference proteome</keyword>
<reference evidence="1" key="1">
    <citation type="journal article" date="2022" name="bioRxiv">
        <title>Sequencing and chromosome-scale assembly of the giantPleurodeles waltlgenome.</title>
        <authorList>
            <person name="Brown T."/>
            <person name="Elewa A."/>
            <person name="Iarovenko S."/>
            <person name="Subramanian E."/>
            <person name="Araus A.J."/>
            <person name="Petzold A."/>
            <person name="Susuki M."/>
            <person name="Suzuki K.-i.T."/>
            <person name="Hayashi T."/>
            <person name="Toyoda A."/>
            <person name="Oliveira C."/>
            <person name="Osipova E."/>
            <person name="Leigh N.D."/>
            <person name="Simon A."/>
            <person name="Yun M.H."/>
        </authorList>
    </citation>
    <scope>NUCLEOTIDE SEQUENCE</scope>
    <source>
        <strain evidence="1">20211129_DDA</strain>
        <tissue evidence="1">Liver</tissue>
    </source>
</reference>
<dbReference type="Proteomes" id="UP001066276">
    <property type="component" value="Chromosome 1_2"/>
</dbReference>
<dbReference type="AlphaFoldDB" id="A0AAV7VZA7"/>
<organism evidence="1 2">
    <name type="scientific">Pleurodeles waltl</name>
    <name type="common">Iberian ribbed newt</name>
    <dbReference type="NCBI Taxonomy" id="8319"/>
    <lineage>
        <taxon>Eukaryota</taxon>
        <taxon>Metazoa</taxon>
        <taxon>Chordata</taxon>
        <taxon>Craniata</taxon>
        <taxon>Vertebrata</taxon>
        <taxon>Euteleostomi</taxon>
        <taxon>Amphibia</taxon>
        <taxon>Batrachia</taxon>
        <taxon>Caudata</taxon>
        <taxon>Salamandroidea</taxon>
        <taxon>Salamandridae</taxon>
        <taxon>Pleurodelinae</taxon>
        <taxon>Pleurodeles</taxon>
    </lineage>
</organism>
<evidence type="ECO:0000313" key="2">
    <source>
        <dbReference type="Proteomes" id="UP001066276"/>
    </source>
</evidence>
<proteinExistence type="predicted"/>
<comment type="caution">
    <text evidence="1">The sequence shown here is derived from an EMBL/GenBank/DDBJ whole genome shotgun (WGS) entry which is preliminary data.</text>
</comment>
<protein>
    <submittedName>
        <fullName evidence="1">Uncharacterized protein</fullName>
    </submittedName>
</protein>
<name>A0AAV7VZA7_PLEWA</name>
<sequence length="95" mass="10400">MATLFQERGWGVEFSPFLVLRSWGWEDPAGVFLLPVAASARVVCDPAGIPPVVIGLFCFGAVVLHLRLVSTPESISAGPMEPRVLRKLFRIGHTR</sequence>
<evidence type="ECO:0000313" key="1">
    <source>
        <dbReference type="EMBL" id="KAJ1206917.1"/>
    </source>
</evidence>